<dbReference type="PANTHER" id="PTHR30269">
    <property type="entry name" value="TRANSMEMBRANE PROTEIN YFCA"/>
    <property type="match status" value="1"/>
</dbReference>
<dbReference type="STRING" id="696762.PFRI_04350"/>
<comment type="caution">
    <text evidence="9">The sequence shown here is derived from an EMBL/GenBank/DDBJ whole genome shotgun (WGS) entry which is preliminary data.</text>
</comment>
<dbReference type="InterPro" id="IPR002781">
    <property type="entry name" value="TM_pro_TauE-like"/>
</dbReference>
<keyword evidence="4 8" id="KW-1003">Cell membrane</keyword>
<comment type="subcellular location">
    <subcellularLocation>
        <location evidence="1 8">Cell membrane</location>
        <topology evidence="1 8">Multi-pass membrane protein</topology>
    </subcellularLocation>
</comment>
<organism evidence="9 10">
    <name type="scientific">Planktotalea frisia</name>
    <dbReference type="NCBI Taxonomy" id="696762"/>
    <lineage>
        <taxon>Bacteria</taxon>
        <taxon>Pseudomonadati</taxon>
        <taxon>Pseudomonadota</taxon>
        <taxon>Alphaproteobacteria</taxon>
        <taxon>Rhodobacterales</taxon>
        <taxon>Paracoccaceae</taxon>
        <taxon>Planktotalea</taxon>
    </lineage>
</organism>
<feature type="transmembrane region" description="Helical" evidence="8">
    <location>
        <begin position="203"/>
        <end position="221"/>
    </location>
</feature>
<evidence type="ECO:0000256" key="1">
    <source>
        <dbReference type="ARBA" id="ARBA00004651"/>
    </source>
</evidence>
<gene>
    <name evidence="9" type="ORF">PFRI_04350</name>
</gene>
<feature type="transmembrane region" description="Helical" evidence="8">
    <location>
        <begin position="77"/>
        <end position="99"/>
    </location>
</feature>
<keyword evidence="10" id="KW-1185">Reference proteome</keyword>
<feature type="transmembrane region" description="Helical" evidence="8">
    <location>
        <begin position="173"/>
        <end position="191"/>
    </location>
</feature>
<evidence type="ECO:0000256" key="4">
    <source>
        <dbReference type="ARBA" id="ARBA00022475"/>
    </source>
</evidence>
<evidence type="ECO:0000256" key="5">
    <source>
        <dbReference type="ARBA" id="ARBA00022692"/>
    </source>
</evidence>
<feature type="transmembrane region" description="Helical" evidence="8">
    <location>
        <begin position="135"/>
        <end position="161"/>
    </location>
</feature>
<dbReference type="InterPro" id="IPR052017">
    <property type="entry name" value="TSUP"/>
</dbReference>
<protein>
    <recommendedName>
        <fullName evidence="8">Probable membrane transporter protein</fullName>
    </recommendedName>
</protein>
<keyword evidence="6 8" id="KW-1133">Transmembrane helix</keyword>
<evidence type="ECO:0000256" key="7">
    <source>
        <dbReference type="ARBA" id="ARBA00023136"/>
    </source>
</evidence>
<accession>A0A1L9P1Q6</accession>
<sequence>MSAFLNLTMNQIVLLGVICFAAGLVRGFAGFALSALVMASAATIISPISLIPVLWFLEMAASLQMAGGGWRDANRTIAILLVVGNFIGWPIGLSLTTSLPTDTSTLIALCIILALAALQLARLRIPGLATRPGTLISGIVAGIAAGVAHVGGMVVALYVLSQNQPAKMMRGTLVVYLFLASFGSFLFLLYFDVMTAQAAWRGVFFAPISMLGVFVGTKFFSPKWEPYYRPFCLSLLMFLASLGLIRLAF</sequence>
<reference evidence="9 10" key="1">
    <citation type="submission" date="2016-10" db="EMBL/GenBank/DDBJ databases">
        <title>Genome sequence of Planktotalea frisia SH6-1.</title>
        <authorList>
            <person name="Poehlein A."/>
            <person name="Bakenhus I."/>
            <person name="Voget S."/>
            <person name="Brinkhoff T."/>
            <person name="Simon M."/>
        </authorList>
    </citation>
    <scope>NUCLEOTIDE SEQUENCE [LARGE SCALE GENOMIC DNA]</scope>
    <source>
        <strain evidence="9 10">SH6-1</strain>
    </source>
</reference>
<feature type="transmembrane region" description="Helical" evidence="8">
    <location>
        <begin position="35"/>
        <end position="57"/>
    </location>
</feature>
<dbReference type="GO" id="GO:0005886">
    <property type="term" value="C:plasma membrane"/>
    <property type="evidence" value="ECO:0007669"/>
    <property type="project" value="UniProtKB-SubCell"/>
</dbReference>
<dbReference type="Pfam" id="PF01925">
    <property type="entry name" value="TauE"/>
    <property type="match status" value="1"/>
</dbReference>
<evidence type="ECO:0000313" key="10">
    <source>
        <dbReference type="Proteomes" id="UP000184514"/>
    </source>
</evidence>
<proteinExistence type="inferred from homology"/>
<keyword evidence="3" id="KW-0813">Transport</keyword>
<dbReference type="RefSeq" id="WP_072629121.1">
    <property type="nucleotide sequence ID" value="NZ_MLCB01000033.1"/>
</dbReference>
<evidence type="ECO:0000256" key="2">
    <source>
        <dbReference type="ARBA" id="ARBA00009142"/>
    </source>
</evidence>
<evidence type="ECO:0000256" key="3">
    <source>
        <dbReference type="ARBA" id="ARBA00022448"/>
    </source>
</evidence>
<dbReference type="PANTHER" id="PTHR30269:SF37">
    <property type="entry name" value="MEMBRANE TRANSPORTER PROTEIN"/>
    <property type="match status" value="1"/>
</dbReference>
<evidence type="ECO:0000313" key="9">
    <source>
        <dbReference type="EMBL" id="OJI95344.1"/>
    </source>
</evidence>
<evidence type="ECO:0000256" key="6">
    <source>
        <dbReference type="ARBA" id="ARBA00022989"/>
    </source>
</evidence>
<name>A0A1L9P1Q6_9RHOB</name>
<feature type="transmembrane region" description="Helical" evidence="8">
    <location>
        <begin position="12"/>
        <end position="29"/>
    </location>
</feature>
<feature type="transmembrane region" description="Helical" evidence="8">
    <location>
        <begin position="105"/>
        <end position="123"/>
    </location>
</feature>
<keyword evidence="7 8" id="KW-0472">Membrane</keyword>
<feature type="transmembrane region" description="Helical" evidence="8">
    <location>
        <begin position="227"/>
        <end position="248"/>
    </location>
</feature>
<evidence type="ECO:0000256" key="8">
    <source>
        <dbReference type="RuleBase" id="RU363041"/>
    </source>
</evidence>
<dbReference type="AlphaFoldDB" id="A0A1L9P1Q6"/>
<comment type="similarity">
    <text evidence="2 8">Belongs to the 4-toluene sulfonate uptake permease (TSUP) (TC 2.A.102) family.</text>
</comment>
<dbReference type="OrthoDB" id="7345770at2"/>
<dbReference type="EMBL" id="MLCB01000033">
    <property type="protein sequence ID" value="OJI95344.1"/>
    <property type="molecule type" value="Genomic_DNA"/>
</dbReference>
<keyword evidence="5 8" id="KW-0812">Transmembrane</keyword>
<dbReference type="Proteomes" id="UP000184514">
    <property type="component" value="Unassembled WGS sequence"/>
</dbReference>